<evidence type="ECO:0000313" key="3">
    <source>
        <dbReference type="Proteomes" id="UP000291116"/>
    </source>
</evidence>
<dbReference type="EMBL" id="CAACVS010000199">
    <property type="protein sequence ID" value="VEU39014.1"/>
    <property type="molecule type" value="Genomic_DNA"/>
</dbReference>
<keyword evidence="3" id="KW-1185">Reference proteome</keyword>
<evidence type="ECO:0000313" key="2">
    <source>
        <dbReference type="EMBL" id="VEU39014.1"/>
    </source>
</evidence>
<gene>
    <name evidence="2" type="ORF">PSNMU_V1.4_AUG-EV-PASAV3_0058490</name>
</gene>
<sequence length="217" mass="23097">MPISQNIFDAESQARQSLSSEFSVATRGPLHTASSSPFQSSNAVLRQQDHFSSSSNSRHGPTNVTHPQQTINNQQLESSVADTCRWLIDAGVPMSAFDPVSIGDISRSAPLAVPQLNTSATSSFSPTISQKTVKQEIKTGNSSATNIMASVDNIGDLAPQMNSSGGNDNNYDLTSLFTMSLPSNNSSASIAFDNDHLLTDLLPGENLPLVDDSLWAL</sequence>
<name>A0A448ZAI8_9STRA</name>
<feature type="compositionally biased region" description="Polar residues" evidence="1">
    <location>
        <begin position="32"/>
        <end position="73"/>
    </location>
</feature>
<dbReference type="AlphaFoldDB" id="A0A448ZAI8"/>
<feature type="region of interest" description="Disordered" evidence="1">
    <location>
        <begin position="29"/>
        <end position="73"/>
    </location>
</feature>
<evidence type="ECO:0000256" key="1">
    <source>
        <dbReference type="SAM" id="MobiDB-lite"/>
    </source>
</evidence>
<accession>A0A448ZAI8</accession>
<organism evidence="2 3">
    <name type="scientific">Pseudo-nitzschia multistriata</name>
    <dbReference type="NCBI Taxonomy" id="183589"/>
    <lineage>
        <taxon>Eukaryota</taxon>
        <taxon>Sar</taxon>
        <taxon>Stramenopiles</taxon>
        <taxon>Ochrophyta</taxon>
        <taxon>Bacillariophyta</taxon>
        <taxon>Bacillariophyceae</taxon>
        <taxon>Bacillariophycidae</taxon>
        <taxon>Bacillariales</taxon>
        <taxon>Bacillariaceae</taxon>
        <taxon>Pseudo-nitzschia</taxon>
    </lineage>
</organism>
<dbReference type="Proteomes" id="UP000291116">
    <property type="component" value="Unassembled WGS sequence"/>
</dbReference>
<reference evidence="2 3" key="1">
    <citation type="submission" date="2019-01" db="EMBL/GenBank/DDBJ databases">
        <authorList>
            <person name="Ferrante I. M."/>
        </authorList>
    </citation>
    <scope>NUCLEOTIDE SEQUENCE [LARGE SCALE GENOMIC DNA]</scope>
    <source>
        <strain evidence="2 3">B856</strain>
    </source>
</reference>
<protein>
    <submittedName>
        <fullName evidence="2">Uncharacterized protein</fullName>
    </submittedName>
</protein>
<proteinExistence type="predicted"/>